<dbReference type="EMBL" id="JBHSKS010000001">
    <property type="protein sequence ID" value="MFC5190379.1"/>
    <property type="molecule type" value="Genomic_DNA"/>
</dbReference>
<dbReference type="InterPro" id="IPR027039">
    <property type="entry name" value="Crtac1"/>
</dbReference>
<dbReference type="RefSeq" id="WP_377911396.1">
    <property type="nucleotide sequence ID" value="NZ_JBHSKS010000001.1"/>
</dbReference>
<name>A0ABW0BTQ2_9BACT</name>
<dbReference type="Pfam" id="PF07593">
    <property type="entry name" value="UnbV_ASPIC"/>
    <property type="match status" value="1"/>
</dbReference>
<accession>A0ABW0BTQ2</accession>
<dbReference type="Gene3D" id="2.130.10.130">
    <property type="entry name" value="Integrin alpha, N-terminal"/>
    <property type="match status" value="5"/>
</dbReference>
<proteinExistence type="predicted"/>
<dbReference type="InterPro" id="IPR028994">
    <property type="entry name" value="Integrin_alpha_N"/>
</dbReference>
<dbReference type="SUPFAM" id="SSF69318">
    <property type="entry name" value="Integrin alpha N-terminal domain"/>
    <property type="match status" value="3"/>
</dbReference>
<dbReference type="Pfam" id="PF13517">
    <property type="entry name" value="FG-GAP_3"/>
    <property type="match status" value="4"/>
</dbReference>
<keyword evidence="1" id="KW-0732">Signal</keyword>
<evidence type="ECO:0000313" key="4">
    <source>
        <dbReference type="Proteomes" id="UP001596163"/>
    </source>
</evidence>
<dbReference type="Proteomes" id="UP001596163">
    <property type="component" value="Unassembled WGS sequence"/>
</dbReference>
<reference evidence="4" key="1">
    <citation type="journal article" date="2019" name="Int. J. Syst. Evol. Microbiol.">
        <title>The Global Catalogue of Microorganisms (GCM) 10K type strain sequencing project: providing services to taxonomists for standard genome sequencing and annotation.</title>
        <authorList>
            <consortium name="The Broad Institute Genomics Platform"/>
            <consortium name="The Broad Institute Genome Sequencing Center for Infectious Disease"/>
            <person name="Wu L."/>
            <person name="Ma J."/>
        </authorList>
    </citation>
    <scope>NUCLEOTIDE SEQUENCE [LARGE SCALE GENOMIC DNA]</scope>
    <source>
        <strain evidence="4">CGMCC 1.7030</strain>
    </source>
</reference>
<keyword evidence="4" id="KW-1185">Reference proteome</keyword>
<evidence type="ECO:0000256" key="1">
    <source>
        <dbReference type="ARBA" id="ARBA00022729"/>
    </source>
</evidence>
<evidence type="ECO:0000313" key="3">
    <source>
        <dbReference type="EMBL" id="MFC5190379.1"/>
    </source>
</evidence>
<comment type="caution">
    <text evidence="3">The sequence shown here is derived from an EMBL/GenBank/DDBJ whole genome shotgun (WGS) entry which is preliminary data.</text>
</comment>
<dbReference type="InterPro" id="IPR011519">
    <property type="entry name" value="UnbV_ASPIC"/>
</dbReference>
<gene>
    <name evidence="3" type="ORF">ACFPIK_01270</name>
</gene>
<evidence type="ECO:0000259" key="2">
    <source>
        <dbReference type="Pfam" id="PF07593"/>
    </source>
</evidence>
<dbReference type="PANTHER" id="PTHR16026:SF0">
    <property type="entry name" value="CARTILAGE ACIDIC PROTEIN 1"/>
    <property type="match status" value="1"/>
</dbReference>
<organism evidence="3 4">
    <name type="scientific">Algoriphagus aquatilis</name>
    <dbReference type="NCBI Taxonomy" id="490186"/>
    <lineage>
        <taxon>Bacteria</taxon>
        <taxon>Pseudomonadati</taxon>
        <taxon>Bacteroidota</taxon>
        <taxon>Cytophagia</taxon>
        <taxon>Cytophagales</taxon>
        <taxon>Cyclobacteriaceae</taxon>
        <taxon>Algoriphagus</taxon>
    </lineage>
</organism>
<sequence>MMRVFFHTKILVAIFFLSSSEGFCQQFQSVFEKIPAKKSGIAFKNQLKEDQQNNILRYEYFYNGGGVAVGDLNNDGLDDIFFTGNMTGNKLYKNLGGLKFEDITKSAGIAGKDTWTTGVSMADVNGDGLLDIYVCYSGKKSPESRRNELWINAGNFKFTERATEFGIDDPSNSTQGLFFDFDHDGDLDLYLLNHHIEVITELEFDREKNQRHPYAGDKLYRNDQGKFTDISESAGIKGSALGFGLAVIASDINQDGWMDLLVTNDYIETDYLYINQGNGTFVDQTSSLLPHISHFSMGADIADVNNDGLPDIFTLDMLPEDNERQKLLYGPENYEQYNLMLKQGFHHQLMRNMLHLNRGKGVFSEIGQAAGISNTDWSWSALFFDANNSGKKDLFISNGYYRDYTNRDFLKYKGDYYFKQAIAKEKADTLHLVTSMSSTPVHNYFYENQGDITFKNRSLTAGFSEKNFSSGAAYSDLDNDGDLDLVINHLNQVSEILENKSQKGNWLQVDVSFPGKNPFAIGTKLTAYAGGELQFQEQQPVRGFQSSSSYRLHFGLGNATMIDSLVVIWPDQSIDKLFGIKSNQILTLSAKGTSNSLAITSGNSTLFEKADQSLDFNPSLSTVNDFKRQPLLLTMPSHLGPIMASADLNGDGNPELFIGGSKGNPARIYTKTADSWEVYRGFRSSADFTDAVVLFEDFNLDGKVDLFVGSGGYHDYLSTDEALRDRLYLNDGSGVLVPQAAFPRYFISTGTAVTLDLNQDGFPDLFVGGKIIPGRYPEIPDSKILINDGKGNFSDQTSNFLKNPKIGLLTGGVSQDLNGDGRDDLILVGEFMMPKVFLNGTSGLEESGSYFDDQLSGWWNSLSQADMDGDGDLDLIVGNFGFNSQLKASKEFPLRLYAADFDQNGSIDPIFESQIGDGLFPFASRDELLDQMVSMRSKFTDYASYSKAKLTDLFTPTELESAQKLEINTLQSFYFENTGNGFKAHALPSEAQYFPIYSIHVTDLNQDGVQDLILGGNQSQARIRIGKIDAGLGLVLLGKGKGEFSPLSPIDSGITLQKDIKSIVEIQSAGERLFIFGINQHLPEIYRLK</sequence>
<protein>
    <submittedName>
        <fullName evidence="3">VCBS repeat-containing protein</fullName>
    </submittedName>
</protein>
<dbReference type="PANTHER" id="PTHR16026">
    <property type="entry name" value="CARTILAGE ACIDIC PROTEIN 1"/>
    <property type="match status" value="1"/>
</dbReference>
<feature type="domain" description="ASPIC/UnbV" evidence="2">
    <location>
        <begin position="520"/>
        <end position="587"/>
    </location>
</feature>
<dbReference type="InterPro" id="IPR013517">
    <property type="entry name" value="FG-GAP"/>
</dbReference>